<feature type="non-terminal residue" evidence="3">
    <location>
        <position position="284"/>
    </location>
</feature>
<protein>
    <submittedName>
        <fullName evidence="3">Uncharacterized protein</fullName>
    </submittedName>
</protein>
<gene>
    <name evidence="3" type="ORF">IRJ41_017027</name>
</gene>
<dbReference type="Proteomes" id="UP001059041">
    <property type="component" value="Linkage Group LG24"/>
</dbReference>
<evidence type="ECO:0000256" key="1">
    <source>
        <dbReference type="SAM" id="MobiDB-lite"/>
    </source>
</evidence>
<dbReference type="EMBL" id="JAFHDT010000024">
    <property type="protein sequence ID" value="KAI7791933.1"/>
    <property type="molecule type" value="Genomic_DNA"/>
</dbReference>
<proteinExistence type="predicted"/>
<evidence type="ECO:0000256" key="2">
    <source>
        <dbReference type="SAM" id="SignalP"/>
    </source>
</evidence>
<comment type="caution">
    <text evidence="3">The sequence shown here is derived from an EMBL/GenBank/DDBJ whole genome shotgun (WGS) entry which is preliminary data.</text>
</comment>
<dbReference type="AlphaFoldDB" id="A0A9W7T8M3"/>
<keyword evidence="2" id="KW-0732">Signal</keyword>
<feature type="chain" id="PRO_5040873928" evidence="2">
    <location>
        <begin position="29"/>
        <end position="284"/>
    </location>
</feature>
<organism evidence="3 4">
    <name type="scientific">Triplophysa rosa</name>
    <name type="common">Cave loach</name>
    <dbReference type="NCBI Taxonomy" id="992332"/>
    <lineage>
        <taxon>Eukaryota</taxon>
        <taxon>Metazoa</taxon>
        <taxon>Chordata</taxon>
        <taxon>Craniata</taxon>
        <taxon>Vertebrata</taxon>
        <taxon>Euteleostomi</taxon>
        <taxon>Actinopterygii</taxon>
        <taxon>Neopterygii</taxon>
        <taxon>Teleostei</taxon>
        <taxon>Ostariophysi</taxon>
        <taxon>Cypriniformes</taxon>
        <taxon>Nemacheilidae</taxon>
        <taxon>Triplophysa</taxon>
    </lineage>
</organism>
<name>A0A9W7T8M3_TRIRA</name>
<evidence type="ECO:0000313" key="4">
    <source>
        <dbReference type="Proteomes" id="UP001059041"/>
    </source>
</evidence>
<keyword evidence="4" id="KW-1185">Reference proteome</keyword>
<evidence type="ECO:0000313" key="3">
    <source>
        <dbReference type="EMBL" id="KAI7791933.1"/>
    </source>
</evidence>
<reference evidence="3" key="1">
    <citation type="submission" date="2021-02" db="EMBL/GenBank/DDBJ databases">
        <title>Comparative genomics reveals that relaxation of natural selection precedes convergent phenotypic evolution of cavefish.</title>
        <authorList>
            <person name="Peng Z."/>
        </authorList>
    </citation>
    <scope>NUCLEOTIDE SEQUENCE</scope>
    <source>
        <tissue evidence="3">Muscle</tissue>
    </source>
</reference>
<feature type="compositionally biased region" description="Basic and acidic residues" evidence="1">
    <location>
        <begin position="247"/>
        <end position="258"/>
    </location>
</feature>
<sequence length="284" mass="31486">AGDQLLFETLTTLTALLLMFSVYESSQGHHSSSRRQQVMSLMDTEADKPLHTHKIEQNIYITLVRRFYSKQLPENQTKCNALLIELRNIRSIRTCDVTQRESLLMFPALYEAGDVVPPSLVAEENIVHPSVVGPEGSHGALVPQAELHPCPFGLQRRRQHEPEGESVRLSVAGPGHVLRQQVEVALPTVQTGVHIHGLVKAEVENTDDSPDSGGSREQLDALQLQRLVLKSHLQLVVRSWRSEETRQSLHVEDSRLDTTEGSSPSACVDQVECSVTRHTASGCS</sequence>
<feature type="signal peptide" evidence="2">
    <location>
        <begin position="1"/>
        <end position="28"/>
    </location>
</feature>
<feature type="region of interest" description="Disordered" evidence="1">
    <location>
        <begin position="247"/>
        <end position="267"/>
    </location>
</feature>
<accession>A0A9W7T8M3</accession>